<dbReference type="CDD" id="cd19090">
    <property type="entry name" value="AKR_AKR15A-like"/>
    <property type="match status" value="1"/>
</dbReference>
<organism evidence="3 4">
    <name type="scientific">Glaciihabitans tibetensis</name>
    <dbReference type="NCBI Taxonomy" id="1266600"/>
    <lineage>
        <taxon>Bacteria</taxon>
        <taxon>Bacillati</taxon>
        <taxon>Actinomycetota</taxon>
        <taxon>Actinomycetes</taxon>
        <taxon>Micrococcales</taxon>
        <taxon>Microbacteriaceae</taxon>
        <taxon>Glaciihabitans</taxon>
    </lineage>
</organism>
<dbReference type="Proteomes" id="UP000237983">
    <property type="component" value="Unassembled WGS sequence"/>
</dbReference>
<evidence type="ECO:0000313" key="3">
    <source>
        <dbReference type="EMBL" id="PRY67514.1"/>
    </source>
</evidence>
<dbReference type="OrthoDB" id="9768851at2"/>
<dbReference type="PANTHER" id="PTHR42686:SF1">
    <property type="entry name" value="GH17980P-RELATED"/>
    <property type="match status" value="1"/>
</dbReference>
<dbReference type="GO" id="GO:0016491">
    <property type="term" value="F:oxidoreductase activity"/>
    <property type="evidence" value="ECO:0007669"/>
    <property type="project" value="InterPro"/>
</dbReference>
<dbReference type="EMBL" id="PVTL01000006">
    <property type="protein sequence ID" value="PRY67514.1"/>
    <property type="molecule type" value="Genomic_DNA"/>
</dbReference>
<name>A0A2T0VBI0_9MICO</name>
<dbReference type="InterPro" id="IPR036812">
    <property type="entry name" value="NAD(P)_OxRdtase_dom_sf"/>
</dbReference>
<evidence type="ECO:0000313" key="4">
    <source>
        <dbReference type="Proteomes" id="UP000237983"/>
    </source>
</evidence>
<dbReference type="RefSeq" id="WP_106213163.1">
    <property type="nucleotide sequence ID" value="NZ_PVTL01000006.1"/>
</dbReference>
<dbReference type="InterPro" id="IPR020471">
    <property type="entry name" value="AKR"/>
</dbReference>
<dbReference type="Pfam" id="PF00248">
    <property type="entry name" value="Aldo_ket_red"/>
    <property type="match status" value="1"/>
</dbReference>
<evidence type="ECO:0000256" key="1">
    <source>
        <dbReference type="SAM" id="MobiDB-lite"/>
    </source>
</evidence>
<dbReference type="PANTHER" id="PTHR42686">
    <property type="entry name" value="GH17980P-RELATED"/>
    <property type="match status" value="1"/>
</dbReference>
<dbReference type="AlphaFoldDB" id="A0A2T0VBI0"/>
<gene>
    <name evidence="3" type="ORF">B0I08_106121</name>
</gene>
<dbReference type="Gene3D" id="3.20.20.100">
    <property type="entry name" value="NADP-dependent oxidoreductase domain"/>
    <property type="match status" value="1"/>
</dbReference>
<protein>
    <submittedName>
        <fullName evidence="3">Aryl-alcohol dehydrogenase-like predicted oxidoreductase</fullName>
    </submittedName>
</protein>
<reference evidence="3 4" key="1">
    <citation type="submission" date="2018-03" db="EMBL/GenBank/DDBJ databases">
        <title>Genomic Encyclopedia of Type Strains, Phase III (KMG-III): the genomes of soil and plant-associated and newly described type strains.</title>
        <authorList>
            <person name="Whitman W."/>
        </authorList>
    </citation>
    <scope>NUCLEOTIDE SEQUENCE [LARGE SCALE GENOMIC DNA]</scope>
    <source>
        <strain evidence="3 4">CGMCC 1.12484</strain>
    </source>
</reference>
<dbReference type="SUPFAM" id="SSF51430">
    <property type="entry name" value="NAD(P)-linked oxidoreductase"/>
    <property type="match status" value="1"/>
</dbReference>
<comment type="caution">
    <text evidence="3">The sequence shown here is derived from an EMBL/GenBank/DDBJ whole genome shotgun (WGS) entry which is preliminary data.</text>
</comment>
<feature type="region of interest" description="Disordered" evidence="1">
    <location>
        <begin position="77"/>
        <end position="99"/>
    </location>
</feature>
<dbReference type="GO" id="GO:0005829">
    <property type="term" value="C:cytosol"/>
    <property type="evidence" value="ECO:0007669"/>
    <property type="project" value="TreeGrafter"/>
</dbReference>
<dbReference type="InterPro" id="IPR023210">
    <property type="entry name" value="NADP_OxRdtase_dom"/>
</dbReference>
<feature type="domain" description="NADP-dependent oxidoreductase" evidence="2">
    <location>
        <begin position="106"/>
        <end position="359"/>
    </location>
</feature>
<keyword evidence="4" id="KW-1185">Reference proteome</keyword>
<sequence length="376" mass="40208">MTDNIAPVGDEHAIDAHAHAHADAHAHAPRTLGPGGPVVSRLCLGTSAWSRARFGAGPIDALELVLDAAAGVHDGDVHEGSVHEGDVREGNVRDGVSHEGDVRDATGITFIDTSNEYGAQASEAYIGEAIRRRGGLPAGVVLQSKLDRDPETGSFSSDRMWRSLLESTARLGLDRLPMMYLHDPERIGWDEAFAVDGPVRALVEMKERGLVDQIGISGGPAPMLQRYVETGLFTAVITHNRYTLVDRSSEELLNSAVNRGVSVVNAAVLGGGALARWPQEATYYAYRETSPAMRRAIALMGEACQRAGVTLSAAALQFSTRDARVVSTIVGGNSPQQVRDAIADDALPIPAELWDELETLVPDSEVWQEPPGSSWP</sequence>
<evidence type="ECO:0000259" key="2">
    <source>
        <dbReference type="Pfam" id="PF00248"/>
    </source>
</evidence>
<proteinExistence type="predicted"/>
<accession>A0A2T0VBI0</accession>